<dbReference type="EMBL" id="UARD01000030">
    <property type="protein sequence ID" value="SQA51849.1"/>
    <property type="molecule type" value="Genomic_DNA"/>
</dbReference>
<accession>A0AAE8T513</accession>
<dbReference type="InterPro" id="IPR002539">
    <property type="entry name" value="MaoC-like_dom"/>
</dbReference>
<keyword evidence="3" id="KW-0456">Lyase</keyword>
<dbReference type="Pfam" id="PF22622">
    <property type="entry name" value="MFE-2_hydrat-2_N"/>
    <property type="match status" value="1"/>
</dbReference>
<dbReference type="SUPFAM" id="SSF54637">
    <property type="entry name" value="Thioesterase/thiol ester dehydrase-isomerase"/>
    <property type="match status" value="2"/>
</dbReference>
<evidence type="ECO:0000313" key="3">
    <source>
        <dbReference type="EMBL" id="SQA51849.1"/>
    </source>
</evidence>
<dbReference type="GO" id="GO:0006635">
    <property type="term" value="P:fatty acid beta-oxidation"/>
    <property type="evidence" value="ECO:0007669"/>
    <property type="project" value="TreeGrafter"/>
</dbReference>
<sequence length="288" mass="31615">MLNLEQIRNLPDTEISLDYTEKDVVLYALSIGLGHAANEELKFVFDEKLVSTPTFAMILAHHLPWLRQPETGIDVRKMLHGESSLVVHHPLPKAGHVTVHGRIAGVVDRGPGKSVSIYFEQRVIESATASHLATVGGCFVFPGAGVAVGATGARPGTTPTKVPDGCADIEFVDHIPKNAAQLYRLNGDRNTLHVDPEVARRAGFDRPILHGLCTFGYAGAAAIRTLCDHDAGRVEKLHVRYSTPIYPGEQLRTEFFRIDTNEYAFRCIAVERNVTVLEAGHLVLRNEK</sequence>
<dbReference type="GO" id="GO:0004300">
    <property type="term" value="F:enoyl-CoA hydratase activity"/>
    <property type="evidence" value="ECO:0007669"/>
    <property type="project" value="TreeGrafter"/>
</dbReference>
<feature type="domain" description="MaoC-like" evidence="1">
    <location>
        <begin position="175"/>
        <end position="277"/>
    </location>
</feature>
<dbReference type="InterPro" id="IPR054357">
    <property type="entry name" value="MFE-2_N"/>
</dbReference>
<gene>
    <name evidence="3" type="ORF">NCTC10661_04991</name>
</gene>
<dbReference type="GO" id="GO:0033989">
    <property type="term" value="F:3alpha,7alpha,12alpha-trihydroxy-5beta-cholest-24-enoyl-CoA hydratase activity"/>
    <property type="evidence" value="ECO:0007669"/>
    <property type="project" value="UniProtKB-EC"/>
</dbReference>
<evidence type="ECO:0000313" key="4">
    <source>
        <dbReference type="Proteomes" id="UP000250416"/>
    </source>
</evidence>
<dbReference type="PANTHER" id="PTHR13078">
    <property type="entry name" value="PEROXISOMAL MULTIFUNCTIONAL ENZYME TYPE 2-RELATED"/>
    <property type="match status" value="1"/>
</dbReference>
<evidence type="ECO:0000259" key="1">
    <source>
        <dbReference type="Pfam" id="PF01575"/>
    </source>
</evidence>
<protein>
    <submittedName>
        <fullName evidence="3">3-alpha,7-alpha, 12-alpha-trihydroxy-5-beta-cholest-24-enoyl-CoA hydratase</fullName>
        <ecNumber evidence="3">4.2.1.107</ecNumber>
    </submittedName>
</protein>
<organism evidence="3 4">
    <name type="scientific">Burkholderia cepacia</name>
    <name type="common">Pseudomonas cepacia</name>
    <dbReference type="NCBI Taxonomy" id="292"/>
    <lineage>
        <taxon>Bacteria</taxon>
        <taxon>Pseudomonadati</taxon>
        <taxon>Pseudomonadota</taxon>
        <taxon>Betaproteobacteria</taxon>
        <taxon>Burkholderiales</taxon>
        <taxon>Burkholderiaceae</taxon>
        <taxon>Burkholderia</taxon>
        <taxon>Burkholderia cepacia complex</taxon>
    </lineage>
</organism>
<dbReference type="PANTHER" id="PTHR13078:SF56">
    <property type="entry name" value="PEROXISOMAL MULTIFUNCTIONAL ENZYME TYPE 2"/>
    <property type="match status" value="1"/>
</dbReference>
<dbReference type="Pfam" id="PF01575">
    <property type="entry name" value="MaoC_dehydratas"/>
    <property type="match status" value="1"/>
</dbReference>
<dbReference type="RefSeq" id="WP_111998760.1">
    <property type="nucleotide sequence ID" value="NZ_CADEUP010000007.1"/>
</dbReference>
<dbReference type="Proteomes" id="UP000250416">
    <property type="component" value="Unassembled WGS sequence"/>
</dbReference>
<dbReference type="AlphaFoldDB" id="A0AAE8T513"/>
<dbReference type="GO" id="GO:0044594">
    <property type="term" value="F:17-beta-hydroxysteroid dehydrogenase (NAD+) activity"/>
    <property type="evidence" value="ECO:0007669"/>
    <property type="project" value="TreeGrafter"/>
</dbReference>
<proteinExistence type="predicted"/>
<dbReference type="Gene3D" id="3.10.129.10">
    <property type="entry name" value="Hotdog Thioesterase"/>
    <property type="match status" value="1"/>
</dbReference>
<dbReference type="InterPro" id="IPR029069">
    <property type="entry name" value="HotDog_dom_sf"/>
</dbReference>
<dbReference type="GO" id="GO:0003857">
    <property type="term" value="F:(3S)-3-hydroxyacyl-CoA dehydrogenase (NAD+) activity"/>
    <property type="evidence" value="ECO:0007669"/>
    <property type="project" value="TreeGrafter"/>
</dbReference>
<name>A0AAE8T513_BURCE</name>
<comment type="caution">
    <text evidence="3">The sequence shown here is derived from an EMBL/GenBank/DDBJ whole genome shotgun (WGS) entry which is preliminary data.</text>
</comment>
<dbReference type="EC" id="4.2.1.107" evidence="3"/>
<evidence type="ECO:0000259" key="2">
    <source>
        <dbReference type="Pfam" id="PF22622"/>
    </source>
</evidence>
<feature type="domain" description="Peroxisomal multifunctional enzyme type 2-like N-terminal" evidence="2">
    <location>
        <begin position="18"/>
        <end position="120"/>
    </location>
</feature>
<reference evidence="3 4" key="1">
    <citation type="submission" date="2018-06" db="EMBL/GenBank/DDBJ databases">
        <authorList>
            <consortium name="Pathogen Informatics"/>
            <person name="Doyle S."/>
        </authorList>
    </citation>
    <scope>NUCLEOTIDE SEQUENCE [LARGE SCALE GENOMIC DNA]</scope>
    <source>
        <strain evidence="3 4">NCTC10661</strain>
    </source>
</reference>